<evidence type="ECO:0000259" key="8">
    <source>
        <dbReference type="PROSITE" id="PS50076"/>
    </source>
</evidence>
<dbReference type="InterPro" id="IPR001623">
    <property type="entry name" value="DnaJ_domain"/>
</dbReference>
<keyword evidence="5" id="KW-0862">Zinc</keyword>
<dbReference type="AlphaFoldDB" id="A0A6V8M1G1"/>
<keyword evidence="2" id="KW-0479">Metal-binding</keyword>
<dbReference type="RefSeq" id="WP_173084235.1">
    <property type="nucleotide sequence ID" value="NZ_BLTE01000009.1"/>
</dbReference>
<proteinExistence type="predicted"/>
<feature type="domain" description="J" evidence="8">
    <location>
        <begin position="5"/>
        <end position="70"/>
    </location>
</feature>
<reference evidence="9 10" key="2">
    <citation type="submission" date="2020-05" db="EMBL/GenBank/DDBJ databases">
        <title>Draft genome sequence of Desulfovibrio sp. strainFSS-1.</title>
        <authorList>
            <person name="Shimoshige H."/>
            <person name="Kobayashi H."/>
            <person name="Maekawa T."/>
        </authorList>
    </citation>
    <scope>NUCLEOTIDE SEQUENCE [LARGE SCALE GENOMIC DNA]</scope>
    <source>
        <strain evidence="9 10">SIID29052-01</strain>
    </source>
</reference>
<dbReference type="Pfam" id="PF00226">
    <property type="entry name" value="DnaJ"/>
    <property type="match status" value="1"/>
</dbReference>
<keyword evidence="4" id="KW-0863">Zinc-finger</keyword>
<dbReference type="EMBL" id="BLTE01000009">
    <property type="protein sequence ID" value="GFK94295.1"/>
    <property type="molecule type" value="Genomic_DNA"/>
</dbReference>
<keyword evidence="1" id="KW-0963">Cytoplasm</keyword>
<dbReference type="Gene3D" id="1.10.287.110">
    <property type="entry name" value="DnaJ domain"/>
    <property type="match status" value="1"/>
</dbReference>
<gene>
    <name evidence="9" type="primary">cbpA_2</name>
    <name evidence="9" type="ORF">NNJEOMEG_02137</name>
</gene>
<dbReference type="PROSITE" id="PS00636">
    <property type="entry name" value="DNAJ_1"/>
    <property type="match status" value="1"/>
</dbReference>
<sequence length="330" mass="35873">MEYKDYYKLLGVTKSASQEEISKAFKKLARTCHPDLNPGDCTAEGKFKDINEAYEVLRDPEKRKLYDQLGPNWQHGQNFQPPPGYENMRFHFGGAGGPGGQQFDMGGFSDFFQTIFGASGGMGGFGGQSFGGQGFGGQGQRRPSRGQDAEAALELTLEEAYHGGSKAITLQEEAYGPDGRPYLKPKTLSVNIPAGVRDGAKIRLAGQGNSGFGGGPAGDLYLRVMIRPHSRFKLEDVNVVVDVPLAPWEAALGATVRVPTLDGEVDMTIPPGIGSGRKMRLRGKGLLGKAGRGDQFVRVMVQTPKNLTEPQRALWEELARISDFNPREQH</sequence>
<evidence type="ECO:0000256" key="3">
    <source>
        <dbReference type="ARBA" id="ARBA00022737"/>
    </source>
</evidence>
<protein>
    <submittedName>
        <fullName evidence="9">Curved DNA-binding protein</fullName>
    </submittedName>
</protein>
<evidence type="ECO:0000256" key="2">
    <source>
        <dbReference type="ARBA" id="ARBA00022723"/>
    </source>
</evidence>
<keyword evidence="6 9" id="KW-0238">DNA-binding</keyword>
<keyword evidence="3" id="KW-0677">Repeat</keyword>
<dbReference type="FunFam" id="2.60.260.20:FF:000008">
    <property type="entry name" value="Curved DNA-binding protein"/>
    <property type="match status" value="1"/>
</dbReference>
<accession>A0A6V8M1G1</accession>
<name>A0A6V8M1G1_9BACT</name>
<dbReference type="InterPro" id="IPR008971">
    <property type="entry name" value="HSP40/DnaJ_pept-bd"/>
</dbReference>
<evidence type="ECO:0000313" key="9">
    <source>
        <dbReference type="EMBL" id="GFK94295.1"/>
    </source>
</evidence>
<evidence type="ECO:0000256" key="4">
    <source>
        <dbReference type="ARBA" id="ARBA00022771"/>
    </source>
</evidence>
<dbReference type="Gene3D" id="2.60.260.20">
    <property type="entry name" value="Urease metallochaperone UreE, N-terminal domain"/>
    <property type="match status" value="2"/>
</dbReference>
<dbReference type="PRINTS" id="PR00625">
    <property type="entry name" value="JDOMAIN"/>
</dbReference>
<dbReference type="Pfam" id="PF01556">
    <property type="entry name" value="DnaJ_C"/>
    <property type="match status" value="1"/>
</dbReference>
<dbReference type="PANTHER" id="PTHR43096">
    <property type="entry name" value="DNAJ HOMOLOG 1, MITOCHONDRIAL-RELATED"/>
    <property type="match status" value="1"/>
</dbReference>
<dbReference type="GO" id="GO:0042026">
    <property type="term" value="P:protein refolding"/>
    <property type="evidence" value="ECO:0007669"/>
    <property type="project" value="TreeGrafter"/>
</dbReference>
<comment type="caution">
    <text evidence="9">The sequence shown here is derived from an EMBL/GenBank/DDBJ whole genome shotgun (WGS) entry which is preliminary data.</text>
</comment>
<dbReference type="PANTHER" id="PTHR43096:SF52">
    <property type="entry name" value="DNAJ HOMOLOG 1, MITOCHONDRIAL-RELATED"/>
    <property type="match status" value="1"/>
</dbReference>
<dbReference type="SMART" id="SM00271">
    <property type="entry name" value="DnaJ"/>
    <property type="match status" value="1"/>
</dbReference>
<dbReference type="CDD" id="cd10747">
    <property type="entry name" value="DnaJ_C"/>
    <property type="match status" value="1"/>
</dbReference>
<evidence type="ECO:0000256" key="7">
    <source>
        <dbReference type="ARBA" id="ARBA00023186"/>
    </source>
</evidence>
<dbReference type="PROSITE" id="PS50076">
    <property type="entry name" value="DNAJ_2"/>
    <property type="match status" value="1"/>
</dbReference>
<dbReference type="GO" id="GO:0005737">
    <property type="term" value="C:cytoplasm"/>
    <property type="evidence" value="ECO:0007669"/>
    <property type="project" value="TreeGrafter"/>
</dbReference>
<dbReference type="GO" id="GO:0008270">
    <property type="term" value="F:zinc ion binding"/>
    <property type="evidence" value="ECO:0007669"/>
    <property type="project" value="UniProtKB-KW"/>
</dbReference>
<dbReference type="Proteomes" id="UP000494245">
    <property type="component" value="Unassembled WGS sequence"/>
</dbReference>
<evidence type="ECO:0000256" key="5">
    <source>
        <dbReference type="ARBA" id="ARBA00022833"/>
    </source>
</evidence>
<keyword evidence="10" id="KW-1185">Reference proteome</keyword>
<dbReference type="FunFam" id="2.60.260.20:FF:000005">
    <property type="entry name" value="Chaperone protein dnaJ 1, mitochondrial"/>
    <property type="match status" value="1"/>
</dbReference>
<dbReference type="SUPFAM" id="SSF49493">
    <property type="entry name" value="HSP40/DnaJ peptide-binding domain"/>
    <property type="match status" value="2"/>
</dbReference>
<dbReference type="CDD" id="cd06257">
    <property type="entry name" value="DnaJ"/>
    <property type="match status" value="1"/>
</dbReference>
<evidence type="ECO:0000256" key="1">
    <source>
        <dbReference type="ARBA" id="ARBA00022490"/>
    </source>
</evidence>
<dbReference type="GO" id="GO:0051082">
    <property type="term" value="F:unfolded protein binding"/>
    <property type="evidence" value="ECO:0007669"/>
    <property type="project" value="InterPro"/>
</dbReference>
<dbReference type="InterPro" id="IPR036869">
    <property type="entry name" value="J_dom_sf"/>
</dbReference>
<reference evidence="9 10" key="1">
    <citation type="submission" date="2020-04" db="EMBL/GenBank/DDBJ databases">
        <authorList>
            <consortium name="Desulfovibrio sp. FSS-1 genome sequencing consortium"/>
            <person name="Shimoshige H."/>
            <person name="Kobayashi H."/>
            <person name="Maekawa T."/>
        </authorList>
    </citation>
    <scope>NUCLEOTIDE SEQUENCE [LARGE SCALE GENOMIC DNA]</scope>
    <source>
        <strain evidence="9 10">SIID29052-01</strain>
    </source>
</reference>
<organism evidence="9 10">
    <name type="scientific">Fundidesulfovibrio magnetotacticus</name>
    <dbReference type="NCBI Taxonomy" id="2730080"/>
    <lineage>
        <taxon>Bacteria</taxon>
        <taxon>Pseudomonadati</taxon>
        <taxon>Thermodesulfobacteriota</taxon>
        <taxon>Desulfovibrionia</taxon>
        <taxon>Desulfovibrionales</taxon>
        <taxon>Desulfovibrionaceae</taxon>
        <taxon>Fundidesulfovibrio</taxon>
    </lineage>
</organism>
<evidence type="ECO:0000256" key="6">
    <source>
        <dbReference type="ARBA" id="ARBA00023125"/>
    </source>
</evidence>
<dbReference type="SUPFAM" id="SSF46565">
    <property type="entry name" value="Chaperone J-domain"/>
    <property type="match status" value="1"/>
</dbReference>
<dbReference type="InterPro" id="IPR002939">
    <property type="entry name" value="DnaJ_C"/>
</dbReference>
<evidence type="ECO:0000313" key="10">
    <source>
        <dbReference type="Proteomes" id="UP000494245"/>
    </source>
</evidence>
<dbReference type="InterPro" id="IPR018253">
    <property type="entry name" value="DnaJ_domain_CS"/>
</dbReference>
<dbReference type="GO" id="GO:0003677">
    <property type="term" value="F:DNA binding"/>
    <property type="evidence" value="ECO:0007669"/>
    <property type="project" value="UniProtKB-KW"/>
</dbReference>
<keyword evidence="7" id="KW-0143">Chaperone</keyword>